<dbReference type="Gene3D" id="1.10.287.130">
    <property type="match status" value="1"/>
</dbReference>
<evidence type="ECO:0000313" key="21">
    <source>
        <dbReference type="Proteomes" id="UP000621560"/>
    </source>
</evidence>
<dbReference type="PROSITE" id="PS50885">
    <property type="entry name" value="HAMP"/>
    <property type="match status" value="1"/>
</dbReference>
<dbReference type="EC" id="2.7.13.3" evidence="3"/>
<reference evidence="20" key="1">
    <citation type="submission" date="2020-09" db="EMBL/GenBank/DDBJ databases">
        <title>A novel bacterium of genus Paenibacillus, isolated from South China Sea.</title>
        <authorList>
            <person name="Huang H."/>
            <person name="Mo K."/>
            <person name="Hu Y."/>
        </authorList>
    </citation>
    <scope>NUCLEOTIDE SEQUENCE</scope>
    <source>
        <strain evidence="20">IB182496</strain>
    </source>
</reference>
<dbReference type="SUPFAM" id="SSF55874">
    <property type="entry name" value="ATPase domain of HSP90 chaperone/DNA topoisomerase II/histidine kinase"/>
    <property type="match status" value="1"/>
</dbReference>
<dbReference type="InterPro" id="IPR036097">
    <property type="entry name" value="HisK_dim/P_sf"/>
</dbReference>
<comment type="catalytic activity">
    <reaction evidence="1">
        <text>ATP + protein L-histidine = ADP + protein N-phospho-L-histidine.</text>
        <dbReference type="EC" id="2.7.13.3"/>
    </reaction>
</comment>
<keyword evidence="7" id="KW-0808">Transferase</keyword>
<feature type="domain" description="Histidine kinase" evidence="18">
    <location>
        <begin position="253"/>
        <end position="474"/>
    </location>
</feature>
<dbReference type="InterPro" id="IPR005467">
    <property type="entry name" value="His_kinase_dom"/>
</dbReference>
<dbReference type="Gene3D" id="6.10.340.10">
    <property type="match status" value="1"/>
</dbReference>
<dbReference type="PROSITE" id="PS50109">
    <property type="entry name" value="HIS_KIN"/>
    <property type="match status" value="1"/>
</dbReference>
<dbReference type="PANTHER" id="PTHR45436:SF5">
    <property type="entry name" value="SENSOR HISTIDINE KINASE TRCS"/>
    <property type="match status" value="1"/>
</dbReference>
<keyword evidence="13" id="KW-0902">Two-component regulatory system</keyword>
<dbReference type="RefSeq" id="WP_190914205.1">
    <property type="nucleotide sequence ID" value="NZ_JACXIZ010000007.1"/>
</dbReference>
<keyword evidence="10 20" id="KW-0418">Kinase</keyword>
<evidence type="ECO:0000256" key="14">
    <source>
        <dbReference type="ARBA" id="ARBA00023136"/>
    </source>
</evidence>
<evidence type="ECO:0000256" key="15">
    <source>
        <dbReference type="SAM" id="Coils"/>
    </source>
</evidence>
<dbReference type="SMART" id="SM00387">
    <property type="entry name" value="HATPase_c"/>
    <property type="match status" value="1"/>
</dbReference>
<keyword evidence="11" id="KW-0067">ATP-binding</keyword>
<evidence type="ECO:0000259" key="19">
    <source>
        <dbReference type="PROSITE" id="PS50885"/>
    </source>
</evidence>
<evidence type="ECO:0000256" key="2">
    <source>
        <dbReference type="ARBA" id="ARBA00004651"/>
    </source>
</evidence>
<dbReference type="SUPFAM" id="SSF158472">
    <property type="entry name" value="HAMP domain-like"/>
    <property type="match status" value="1"/>
</dbReference>
<organism evidence="20 21">
    <name type="scientific">Paenibacillus sabuli</name>
    <dbReference type="NCBI Taxonomy" id="2772509"/>
    <lineage>
        <taxon>Bacteria</taxon>
        <taxon>Bacillati</taxon>
        <taxon>Bacillota</taxon>
        <taxon>Bacilli</taxon>
        <taxon>Bacillales</taxon>
        <taxon>Paenibacillaceae</taxon>
        <taxon>Paenibacillus</taxon>
    </lineage>
</organism>
<dbReference type="SMART" id="SM00304">
    <property type="entry name" value="HAMP"/>
    <property type="match status" value="1"/>
</dbReference>
<evidence type="ECO:0000256" key="11">
    <source>
        <dbReference type="ARBA" id="ARBA00022840"/>
    </source>
</evidence>
<dbReference type="Pfam" id="PF18719">
    <property type="entry name" value="ArlS_N"/>
    <property type="match status" value="1"/>
</dbReference>
<dbReference type="InterPro" id="IPR003661">
    <property type="entry name" value="HisK_dim/P_dom"/>
</dbReference>
<dbReference type="InterPro" id="IPR050428">
    <property type="entry name" value="TCS_sensor_his_kinase"/>
</dbReference>
<evidence type="ECO:0000256" key="16">
    <source>
        <dbReference type="SAM" id="MobiDB-lite"/>
    </source>
</evidence>
<feature type="region of interest" description="Disordered" evidence="16">
    <location>
        <begin position="473"/>
        <end position="513"/>
    </location>
</feature>
<evidence type="ECO:0000256" key="5">
    <source>
        <dbReference type="ARBA" id="ARBA00022475"/>
    </source>
</evidence>
<accession>A0A927BR56</accession>
<evidence type="ECO:0000256" key="12">
    <source>
        <dbReference type="ARBA" id="ARBA00022989"/>
    </source>
</evidence>
<dbReference type="InterPro" id="IPR003660">
    <property type="entry name" value="HAMP_dom"/>
</dbReference>
<keyword evidence="9" id="KW-0547">Nucleotide-binding</keyword>
<keyword evidence="5" id="KW-1003">Cell membrane</keyword>
<evidence type="ECO:0000256" key="6">
    <source>
        <dbReference type="ARBA" id="ARBA00022553"/>
    </source>
</evidence>
<feature type="coiled-coil region" evidence="15">
    <location>
        <begin position="287"/>
        <end position="314"/>
    </location>
</feature>
<evidence type="ECO:0000256" key="8">
    <source>
        <dbReference type="ARBA" id="ARBA00022692"/>
    </source>
</evidence>
<dbReference type="PANTHER" id="PTHR45436">
    <property type="entry name" value="SENSOR HISTIDINE KINASE YKOH"/>
    <property type="match status" value="1"/>
</dbReference>
<feature type="transmembrane region" description="Helical" evidence="17">
    <location>
        <begin position="167"/>
        <end position="191"/>
    </location>
</feature>
<evidence type="ECO:0000259" key="18">
    <source>
        <dbReference type="PROSITE" id="PS50109"/>
    </source>
</evidence>
<dbReference type="CDD" id="cd06225">
    <property type="entry name" value="HAMP"/>
    <property type="match status" value="1"/>
</dbReference>
<proteinExistence type="predicted"/>
<dbReference type="InterPro" id="IPR004358">
    <property type="entry name" value="Sig_transdc_His_kin-like_C"/>
</dbReference>
<evidence type="ECO:0000256" key="7">
    <source>
        <dbReference type="ARBA" id="ARBA00022679"/>
    </source>
</evidence>
<feature type="transmembrane region" description="Helical" evidence="17">
    <location>
        <begin position="21"/>
        <end position="43"/>
    </location>
</feature>
<keyword evidence="14 17" id="KW-0472">Membrane</keyword>
<keyword evidence="21" id="KW-1185">Reference proteome</keyword>
<sequence length="513" mass="56840">MADMRDGGAQRSGGLPIKWKLTLGAAAILLALFAVYTFVQYVFVERYTLAQEKAAMRGQMNEVLNGLLEKELRFEARDAPAIRTLLQRYNEPGQLIRLVDNDSRVVVAEVSRLEPEVALEPRPIALSELEVESGQLLVMRSPLTIFDDSGTVEIVRRMEDYAHLNAAILHLTLWFGLGAVLLSALGGRLLAWRLLAPLQGMADTIRDVARKGLRERMPVARRNDELTALTKLFNGMMDEVERGFVQQRQFVEDASHELRTPLAILSGHLGLLRRWGREDPEILEESLSIAVEEVARLQRLVDELLQLARAEQEAERPEAAHTPQAKRAAAAVLRRFVAAHPQAEPEAELEAWSETELAVGEGHLEQMLLIVLDNAVKYSPGTPQIAVRAERAERGDGLAWLHVADRGLGIPAADLPYVWDRFYRVDKARSRRLGGNGLGLAIARRLVESAGGRVAITSREGIGTTVSLGLPVRTDRMAGDDPASGMRRACQAEAERVGRPSHPRRRNGEHGQD</sequence>
<evidence type="ECO:0000256" key="13">
    <source>
        <dbReference type="ARBA" id="ARBA00023012"/>
    </source>
</evidence>
<evidence type="ECO:0000256" key="10">
    <source>
        <dbReference type="ARBA" id="ARBA00022777"/>
    </source>
</evidence>
<dbReference type="GO" id="GO:0005524">
    <property type="term" value="F:ATP binding"/>
    <property type="evidence" value="ECO:0007669"/>
    <property type="project" value="UniProtKB-KW"/>
</dbReference>
<dbReference type="CDD" id="cd00082">
    <property type="entry name" value="HisKA"/>
    <property type="match status" value="1"/>
</dbReference>
<feature type="domain" description="HAMP" evidence="19">
    <location>
        <begin position="192"/>
        <end position="245"/>
    </location>
</feature>
<dbReference type="Gene3D" id="3.30.565.10">
    <property type="entry name" value="Histidine kinase-like ATPase, C-terminal domain"/>
    <property type="match status" value="1"/>
</dbReference>
<dbReference type="GO" id="GO:0000155">
    <property type="term" value="F:phosphorelay sensor kinase activity"/>
    <property type="evidence" value="ECO:0007669"/>
    <property type="project" value="InterPro"/>
</dbReference>
<dbReference type="AlphaFoldDB" id="A0A927BR56"/>
<comment type="subcellular location">
    <subcellularLocation>
        <location evidence="2">Cell membrane</location>
        <topology evidence="2">Multi-pass membrane protein</topology>
    </subcellularLocation>
</comment>
<dbReference type="EMBL" id="JACXIZ010000007">
    <property type="protein sequence ID" value="MBD2843968.1"/>
    <property type="molecule type" value="Genomic_DNA"/>
</dbReference>
<protein>
    <recommendedName>
        <fullName evidence="4">Signal transduction histidine-protein kinase ArlS</fullName>
        <ecNumber evidence="3">2.7.13.3</ecNumber>
    </recommendedName>
</protein>
<evidence type="ECO:0000256" key="17">
    <source>
        <dbReference type="SAM" id="Phobius"/>
    </source>
</evidence>
<dbReference type="FunFam" id="1.10.287.130:FF:000001">
    <property type="entry name" value="Two-component sensor histidine kinase"/>
    <property type="match status" value="1"/>
</dbReference>
<keyword evidence="8 17" id="KW-0812">Transmembrane</keyword>
<gene>
    <name evidence="20" type="ORF">IDH44_02080</name>
</gene>
<evidence type="ECO:0000256" key="3">
    <source>
        <dbReference type="ARBA" id="ARBA00012438"/>
    </source>
</evidence>
<dbReference type="InterPro" id="IPR003594">
    <property type="entry name" value="HATPase_dom"/>
</dbReference>
<keyword evidence="15" id="KW-0175">Coiled coil</keyword>
<dbReference type="SMART" id="SM00388">
    <property type="entry name" value="HisKA"/>
    <property type="match status" value="1"/>
</dbReference>
<keyword evidence="12 17" id="KW-1133">Transmembrane helix</keyword>
<dbReference type="SUPFAM" id="SSF47384">
    <property type="entry name" value="Homodimeric domain of signal transducing histidine kinase"/>
    <property type="match status" value="1"/>
</dbReference>
<dbReference type="FunFam" id="3.30.565.10:FF:000006">
    <property type="entry name" value="Sensor histidine kinase WalK"/>
    <property type="match status" value="1"/>
</dbReference>
<keyword evidence="6" id="KW-0597">Phosphoprotein</keyword>
<name>A0A927BR56_9BACL</name>
<dbReference type="Pfam" id="PF00512">
    <property type="entry name" value="HisKA"/>
    <property type="match status" value="1"/>
</dbReference>
<comment type="caution">
    <text evidence="20">The sequence shown here is derived from an EMBL/GenBank/DDBJ whole genome shotgun (WGS) entry which is preliminary data.</text>
</comment>
<evidence type="ECO:0000256" key="1">
    <source>
        <dbReference type="ARBA" id="ARBA00000085"/>
    </source>
</evidence>
<dbReference type="Proteomes" id="UP000621560">
    <property type="component" value="Unassembled WGS sequence"/>
</dbReference>
<dbReference type="PRINTS" id="PR00344">
    <property type="entry name" value="BCTRLSENSOR"/>
</dbReference>
<dbReference type="InterPro" id="IPR036890">
    <property type="entry name" value="HATPase_C_sf"/>
</dbReference>
<dbReference type="Pfam" id="PF00672">
    <property type="entry name" value="HAMP"/>
    <property type="match status" value="1"/>
</dbReference>
<dbReference type="Pfam" id="PF02518">
    <property type="entry name" value="HATPase_c"/>
    <property type="match status" value="1"/>
</dbReference>
<evidence type="ECO:0000256" key="9">
    <source>
        <dbReference type="ARBA" id="ARBA00022741"/>
    </source>
</evidence>
<dbReference type="GO" id="GO:0005886">
    <property type="term" value="C:plasma membrane"/>
    <property type="evidence" value="ECO:0007669"/>
    <property type="project" value="UniProtKB-SubCell"/>
</dbReference>
<dbReference type="CDD" id="cd00075">
    <property type="entry name" value="HATPase"/>
    <property type="match status" value="1"/>
</dbReference>
<evidence type="ECO:0000256" key="4">
    <source>
        <dbReference type="ARBA" id="ARBA00015735"/>
    </source>
</evidence>
<dbReference type="InterPro" id="IPR041610">
    <property type="entry name" value="ArlS_N"/>
</dbReference>
<evidence type="ECO:0000313" key="20">
    <source>
        <dbReference type="EMBL" id="MBD2843968.1"/>
    </source>
</evidence>